<dbReference type="RefSeq" id="WP_108997656.1">
    <property type="nucleotide sequence ID" value="NZ_QEEX01000001.1"/>
</dbReference>
<sequence length="608" mass="65249">MVGEKQHDDGVEPDSTPKAAEGKSRRQFLKVMGIGVAAGGAGIAALAVANNGVPGLSAAPSPTPAQNLAISAAKGVPESARKFGIMLPSLRGEPFAHPDDTVRKALLEVGAQGGIMDAKDDLSAGAERLLLDPTVNGSPTPSNPRGRSPFNPTQTHGSTFFGQLIDHDITFDATSVLGAPANPLLTNNAVTPALDLDTVFGDGPSGSPMLYGAGEGKHAAARMKIGSGGTYEMFPFTANADGTSTLHKADGRNSQTLMLEGLTVAYMQAYNRVLDDLDDFDLRAFPTARQADLSNTQERYLVAREVVLWHYHWLIVNEHLPQVVGSALVRDVLRKGNRFYKPPRGNAYMPIEFSSGSYRFGHSQTDPSYRANFSSGTGASSDPNKAPFYGLTFDASIPMTRFHDAGSFDRPDMLGGYAAPRRYLGWQSYFDFGDGQVLHNRKINPKITTTLYTLPSAAIPGGAEVEKAALPQRNLLRVLTWALPSGQSVARELGVDPLSEADLQEIGSVYAPFATATPMWYYELAEADIVNDGLSLGPVGGRIVAETLLGLMRDDARSYLNQAPDFEPFLGTDLKFGPDRQSQIAGSRDYSHANFLYYAGVVEPGVYR</sequence>
<keyword evidence="5" id="KW-0812">Transmembrane</keyword>
<accession>A0A2U1T1M1</accession>
<organism evidence="6 7">
    <name type="scientific">Homoserinimonas hongtaonis</name>
    <dbReference type="NCBI Taxonomy" id="2079791"/>
    <lineage>
        <taxon>Bacteria</taxon>
        <taxon>Bacillati</taxon>
        <taxon>Actinomycetota</taxon>
        <taxon>Actinomycetes</taxon>
        <taxon>Micrococcales</taxon>
        <taxon>Microbacteriaceae</taxon>
        <taxon>Homoserinimonas</taxon>
    </lineage>
</organism>
<dbReference type="Proteomes" id="UP000244978">
    <property type="component" value="Unassembled WGS sequence"/>
</dbReference>
<evidence type="ECO:0000256" key="5">
    <source>
        <dbReference type="SAM" id="Phobius"/>
    </source>
</evidence>
<feature type="compositionally biased region" description="Basic and acidic residues" evidence="4">
    <location>
        <begin position="1"/>
        <end position="10"/>
    </location>
</feature>
<dbReference type="PANTHER" id="PTHR11475">
    <property type="entry name" value="OXIDASE/PEROXIDASE"/>
    <property type="match status" value="1"/>
</dbReference>
<dbReference type="Gene3D" id="1.10.640.10">
    <property type="entry name" value="Haem peroxidase domain superfamily, animal type"/>
    <property type="match status" value="1"/>
</dbReference>
<evidence type="ECO:0008006" key="8">
    <source>
        <dbReference type="Google" id="ProtNLM"/>
    </source>
</evidence>
<dbReference type="GO" id="GO:0004601">
    <property type="term" value="F:peroxidase activity"/>
    <property type="evidence" value="ECO:0007669"/>
    <property type="project" value="InterPro"/>
</dbReference>
<reference evidence="7" key="1">
    <citation type="submission" date="2018-04" db="EMBL/GenBank/DDBJ databases">
        <authorList>
            <person name="Liu S."/>
            <person name="Wang Z."/>
            <person name="Li J."/>
        </authorList>
    </citation>
    <scope>NUCLEOTIDE SEQUENCE [LARGE SCALE GENOMIC DNA]</scope>
    <source>
        <strain evidence="7">S1194</strain>
    </source>
</reference>
<dbReference type="Pfam" id="PF03098">
    <property type="entry name" value="An_peroxidase"/>
    <property type="match status" value="1"/>
</dbReference>
<evidence type="ECO:0000256" key="1">
    <source>
        <dbReference type="ARBA" id="ARBA00004613"/>
    </source>
</evidence>
<keyword evidence="5" id="KW-0472">Membrane</keyword>
<keyword evidence="5" id="KW-1133">Transmembrane helix</keyword>
<dbReference type="InterPro" id="IPR010255">
    <property type="entry name" value="Haem_peroxidase_sf"/>
</dbReference>
<name>A0A2U1T1M1_9MICO</name>
<dbReference type="GO" id="GO:0006979">
    <property type="term" value="P:response to oxidative stress"/>
    <property type="evidence" value="ECO:0007669"/>
    <property type="project" value="InterPro"/>
</dbReference>
<dbReference type="InterPro" id="IPR006311">
    <property type="entry name" value="TAT_signal"/>
</dbReference>
<dbReference type="EMBL" id="QEEX01000001">
    <property type="protein sequence ID" value="PWB97765.1"/>
    <property type="molecule type" value="Genomic_DNA"/>
</dbReference>
<keyword evidence="3" id="KW-0325">Glycoprotein</keyword>
<feature type="region of interest" description="Disordered" evidence="4">
    <location>
        <begin position="1"/>
        <end position="24"/>
    </location>
</feature>
<dbReference type="AlphaFoldDB" id="A0A2U1T1M1"/>
<dbReference type="GO" id="GO:0005576">
    <property type="term" value="C:extracellular region"/>
    <property type="evidence" value="ECO:0007669"/>
    <property type="project" value="UniProtKB-SubCell"/>
</dbReference>
<evidence type="ECO:0000256" key="2">
    <source>
        <dbReference type="ARBA" id="ARBA00022525"/>
    </source>
</evidence>
<feature type="transmembrane region" description="Helical" evidence="5">
    <location>
        <begin position="28"/>
        <end position="49"/>
    </location>
</feature>
<evidence type="ECO:0000313" key="7">
    <source>
        <dbReference type="Proteomes" id="UP000244978"/>
    </source>
</evidence>
<comment type="subcellular location">
    <subcellularLocation>
        <location evidence="1">Secreted</location>
    </subcellularLocation>
</comment>
<keyword evidence="2" id="KW-0964">Secreted</keyword>
<evidence type="ECO:0000256" key="3">
    <source>
        <dbReference type="ARBA" id="ARBA00023180"/>
    </source>
</evidence>
<dbReference type="InterPro" id="IPR019791">
    <property type="entry name" value="Haem_peroxidase_animal"/>
</dbReference>
<dbReference type="GO" id="GO:0020037">
    <property type="term" value="F:heme binding"/>
    <property type="evidence" value="ECO:0007669"/>
    <property type="project" value="InterPro"/>
</dbReference>
<keyword evidence="7" id="KW-1185">Reference proteome</keyword>
<protein>
    <recommendedName>
        <fullName evidence="8">Peroxidase</fullName>
    </recommendedName>
</protein>
<proteinExistence type="predicted"/>
<dbReference type="PANTHER" id="PTHR11475:SF4">
    <property type="entry name" value="CHORION PEROXIDASE"/>
    <property type="match status" value="1"/>
</dbReference>
<comment type="caution">
    <text evidence="6">The sequence shown here is derived from an EMBL/GenBank/DDBJ whole genome shotgun (WGS) entry which is preliminary data.</text>
</comment>
<feature type="compositionally biased region" description="Polar residues" evidence="4">
    <location>
        <begin position="135"/>
        <end position="159"/>
    </location>
</feature>
<feature type="region of interest" description="Disordered" evidence="4">
    <location>
        <begin position="133"/>
        <end position="159"/>
    </location>
</feature>
<dbReference type="PROSITE" id="PS51318">
    <property type="entry name" value="TAT"/>
    <property type="match status" value="1"/>
</dbReference>
<evidence type="ECO:0000256" key="4">
    <source>
        <dbReference type="SAM" id="MobiDB-lite"/>
    </source>
</evidence>
<gene>
    <name evidence="6" type="ORF">DF220_07935</name>
</gene>
<dbReference type="InterPro" id="IPR037120">
    <property type="entry name" value="Haem_peroxidase_sf_animal"/>
</dbReference>
<evidence type="ECO:0000313" key="6">
    <source>
        <dbReference type="EMBL" id="PWB97765.1"/>
    </source>
</evidence>
<dbReference type="SUPFAM" id="SSF48113">
    <property type="entry name" value="Heme-dependent peroxidases"/>
    <property type="match status" value="1"/>
</dbReference>